<gene>
    <name evidence="1" type="ORF">ABH38_07625</name>
</gene>
<reference evidence="1 2" key="1">
    <citation type="submission" date="2015-05" db="EMBL/GenBank/DDBJ databases">
        <title>Genome sequence of Mycobacterium haemophilum.</title>
        <authorList>
            <person name="Greninger A.L."/>
            <person name="Cunningham G."/>
            <person name="Miller S."/>
        </authorList>
    </citation>
    <scope>NUCLEOTIDE SEQUENCE [LARGE SCALE GENOMIC DNA]</scope>
    <source>
        <strain evidence="2">UC1</strain>
    </source>
</reference>
<keyword evidence="2" id="KW-1185">Reference proteome</keyword>
<protein>
    <submittedName>
        <fullName evidence="1">Uncharacterized protein</fullName>
    </submittedName>
</protein>
<sequence>MVRRQQTSCIIQATLRAWRVKSMVRPMVESSSSAAAMTSATSAHGTAPCVREEQAIMRYNMIRITSFGSTEVVEFDYGAE</sequence>
<comment type="caution">
    <text evidence="1">The sequence shown here is derived from an EMBL/GenBank/DDBJ whole genome shotgun (WGS) entry which is preliminary data.</text>
</comment>
<dbReference type="Proteomes" id="UP000036334">
    <property type="component" value="Unassembled WGS sequence"/>
</dbReference>
<organism evidence="1 2">
    <name type="scientific">Mycobacterium haemophilum</name>
    <dbReference type="NCBI Taxonomy" id="29311"/>
    <lineage>
        <taxon>Bacteria</taxon>
        <taxon>Bacillati</taxon>
        <taxon>Actinomycetota</taxon>
        <taxon>Actinomycetes</taxon>
        <taxon>Mycobacteriales</taxon>
        <taxon>Mycobacteriaceae</taxon>
        <taxon>Mycobacterium</taxon>
    </lineage>
</organism>
<evidence type="ECO:0000313" key="1">
    <source>
        <dbReference type="EMBL" id="KLO37806.1"/>
    </source>
</evidence>
<evidence type="ECO:0000313" key="2">
    <source>
        <dbReference type="Proteomes" id="UP000036334"/>
    </source>
</evidence>
<dbReference type="AlphaFoldDB" id="A0A0I9ZQU9"/>
<name>A0A0I9ZQU9_9MYCO</name>
<dbReference type="EMBL" id="LDPR01000004">
    <property type="protein sequence ID" value="KLO37806.1"/>
    <property type="molecule type" value="Genomic_DNA"/>
</dbReference>
<accession>A0A0I9ZQU9</accession>
<proteinExistence type="predicted"/>